<name>A0A5Q2TP39_9BACI</name>
<dbReference type="Pfam" id="PF01408">
    <property type="entry name" value="GFO_IDH_MocA"/>
    <property type="match status" value="1"/>
</dbReference>
<organism evidence="2 3">
    <name type="scientific">Gracilibacillus salitolerans</name>
    <dbReference type="NCBI Taxonomy" id="2663022"/>
    <lineage>
        <taxon>Bacteria</taxon>
        <taxon>Bacillati</taxon>
        <taxon>Bacillota</taxon>
        <taxon>Bacilli</taxon>
        <taxon>Bacillales</taxon>
        <taxon>Bacillaceae</taxon>
        <taxon>Gracilibacillus</taxon>
    </lineage>
</organism>
<dbReference type="PANTHER" id="PTHR43377:SF1">
    <property type="entry name" value="BILIVERDIN REDUCTASE A"/>
    <property type="match status" value="1"/>
</dbReference>
<evidence type="ECO:0000313" key="3">
    <source>
        <dbReference type="Proteomes" id="UP000339690"/>
    </source>
</evidence>
<proteinExistence type="predicted"/>
<dbReference type="InterPro" id="IPR036291">
    <property type="entry name" value="NAD(P)-bd_dom_sf"/>
</dbReference>
<evidence type="ECO:0000259" key="1">
    <source>
        <dbReference type="Pfam" id="PF01408"/>
    </source>
</evidence>
<dbReference type="InterPro" id="IPR051450">
    <property type="entry name" value="Gfo/Idh/MocA_Oxidoreductases"/>
</dbReference>
<dbReference type="EMBL" id="CP045915">
    <property type="protein sequence ID" value="QGH35872.1"/>
    <property type="molecule type" value="Genomic_DNA"/>
</dbReference>
<gene>
    <name evidence="2" type="ORF">GI584_18235</name>
</gene>
<feature type="domain" description="Gfo/Idh/MocA-like oxidoreductase N-terminal" evidence="1">
    <location>
        <begin position="11"/>
        <end position="128"/>
    </location>
</feature>
<dbReference type="PANTHER" id="PTHR43377">
    <property type="entry name" value="BILIVERDIN REDUCTASE A"/>
    <property type="match status" value="1"/>
</dbReference>
<reference evidence="2 3" key="1">
    <citation type="submission" date="2019-11" db="EMBL/GenBank/DDBJ databases">
        <title>Gracilibacillus salitolerans sp. nov., a moderate halophile isolated from a saline soil in northwest China.</title>
        <authorList>
            <person name="Gan L."/>
        </authorList>
    </citation>
    <scope>NUCLEOTIDE SEQUENCE [LARGE SCALE GENOMIC DNA]</scope>
    <source>
        <strain evidence="2 3">SCU50</strain>
    </source>
</reference>
<accession>A0A5Q2TP39</accession>
<dbReference type="KEGG" id="grc:GI584_18235"/>
<dbReference type="GO" id="GO:0000166">
    <property type="term" value="F:nucleotide binding"/>
    <property type="evidence" value="ECO:0007669"/>
    <property type="project" value="InterPro"/>
</dbReference>
<dbReference type="InterPro" id="IPR000683">
    <property type="entry name" value="Gfo/Idh/MocA-like_OxRdtase_N"/>
</dbReference>
<sequence length="150" mass="16995">MSLKEVQVLPIKVGIVGLGLQGSKYASLIYDRQVKGMQLTAVSSRSTEKRDYVQERFKDVLFYHDYRDLLNESLVDAVIICVPHFQHVAVAIEALSRNKHVLAEKPLSVHTKELEPLRQIAEQKSDLCFGIIFNQRTKPAVSKTEGFIVK</sequence>
<dbReference type="Gene3D" id="3.40.50.720">
    <property type="entry name" value="NAD(P)-binding Rossmann-like Domain"/>
    <property type="match status" value="1"/>
</dbReference>
<dbReference type="Proteomes" id="UP000339690">
    <property type="component" value="Chromosome"/>
</dbReference>
<dbReference type="AlphaFoldDB" id="A0A5Q2TP39"/>
<keyword evidence="3" id="KW-1185">Reference proteome</keyword>
<dbReference type="SUPFAM" id="SSF51735">
    <property type="entry name" value="NAD(P)-binding Rossmann-fold domains"/>
    <property type="match status" value="1"/>
</dbReference>
<protein>
    <recommendedName>
        <fullName evidence="1">Gfo/Idh/MocA-like oxidoreductase N-terminal domain-containing protein</fullName>
    </recommendedName>
</protein>
<evidence type="ECO:0000313" key="2">
    <source>
        <dbReference type="EMBL" id="QGH35872.1"/>
    </source>
</evidence>